<dbReference type="GO" id="GO:0008658">
    <property type="term" value="F:penicillin binding"/>
    <property type="evidence" value="ECO:0007669"/>
    <property type="project" value="InterPro"/>
</dbReference>
<dbReference type="GO" id="GO:0009002">
    <property type="term" value="F:serine-type D-Ala-D-Ala carboxypeptidase activity"/>
    <property type="evidence" value="ECO:0007669"/>
    <property type="project" value="UniProtKB-EC"/>
</dbReference>
<accession>A0A8J6PUW3</accession>
<keyword evidence="18 27" id="KW-1133">Transmembrane helix</keyword>
<evidence type="ECO:0000256" key="17">
    <source>
        <dbReference type="ARBA" id="ARBA00022984"/>
    </source>
</evidence>
<evidence type="ECO:0000259" key="28">
    <source>
        <dbReference type="Pfam" id="PF00905"/>
    </source>
</evidence>
<dbReference type="Gene3D" id="3.40.710.10">
    <property type="entry name" value="DD-peptidase/beta-lactamase superfamily"/>
    <property type="match status" value="2"/>
</dbReference>
<proteinExistence type="inferred from homology"/>
<evidence type="ECO:0000256" key="3">
    <source>
        <dbReference type="ARBA" id="ARBA00007090"/>
    </source>
</evidence>
<keyword evidence="17" id="KW-0573">Peptidoglycan synthesis</keyword>
<dbReference type="SUPFAM" id="SSF53955">
    <property type="entry name" value="Lysozyme-like"/>
    <property type="match status" value="1"/>
</dbReference>
<comment type="catalytic activity">
    <reaction evidence="25">
        <text>[GlcNAc-(1-&gt;4)-Mur2Ac(oyl-L-Ala-gamma-D-Glu-L-Lys-D-Ala-D-Ala)](n)-di-trans,octa-cis-undecaprenyl diphosphate + beta-D-GlcNAc-(1-&gt;4)-Mur2Ac(oyl-L-Ala-gamma-D-Glu-L-Lys-D-Ala-D-Ala)-di-trans,octa-cis-undecaprenyl diphosphate = [GlcNAc-(1-&gt;4)-Mur2Ac(oyl-L-Ala-gamma-D-Glu-L-Lys-D-Ala-D-Ala)](n+1)-di-trans,octa-cis-undecaprenyl diphosphate + di-trans,octa-cis-undecaprenyl diphosphate + H(+)</text>
        <dbReference type="Rhea" id="RHEA:23708"/>
        <dbReference type="Rhea" id="RHEA-COMP:9602"/>
        <dbReference type="Rhea" id="RHEA-COMP:9603"/>
        <dbReference type="ChEBI" id="CHEBI:15378"/>
        <dbReference type="ChEBI" id="CHEBI:58405"/>
        <dbReference type="ChEBI" id="CHEBI:60033"/>
        <dbReference type="ChEBI" id="CHEBI:78435"/>
        <dbReference type="EC" id="2.4.99.28"/>
    </reaction>
</comment>
<dbReference type="Pfam" id="PF00912">
    <property type="entry name" value="Transgly"/>
    <property type="match status" value="1"/>
</dbReference>
<evidence type="ECO:0000256" key="22">
    <source>
        <dbReference type="ARBA" id="ARBA00023316"/>
    </source>
</evidence>
<feature type="domain" description="Glycosyl transferase family 51" evidence="29">
    <location>
        <begin position="57"/>
        <end position="234"/>
    </location>
</feature>
<dbReference type="GO" id="GO:0005886">
    <property type="term" value="C:plasma membrane"/>
    <property type="evidence" value="ECO:0007669"/>
    <property type="project" value="UniProtKB-SubCell"/>
</dbReference>
<dbReference type="UniPathway" id="UPA00219"/>
<dbReference type="FunFam" id="1.10.3810.10:FF:000003">
    <property type="entry name" value="Penicillin-binding protein 1a"/>
    <property type="match status" value="1"/>
</dbReference>
<comment type="caution">
    <text evidence="31">The sequence shown here is derived from an EMBL/GenBank/DDBJ whole genome shotgun (WGS) entry which is preliminary data.</text>
</comment>
<evidence type="ECO:0000259" key="30">
    <source>
        <dbReference type="Pfam" id="PF17092"/>
    </source>
</evidence>
<comment type="pathway">
    <text evidence="2">Cell wall biogenesis; peptidoglycan biosynthesis.</text>
</comment>
<evidence type="ECO:0000256" key="9">
    <source>
        <dbReference type="ARBA" id="ARBA00022645"/>
    </source>
</evidence>
<evidence type="ECO:0000256" key="7">
    <source>
        <dbReference type="ARBA" id="ARBA00022475"/>
    </source>
</evidence>
<dbReference type="AlphaFoldDB" id="A0A8J6PUW3"/>
<dbReference type="GO" id="GO:0008360">
    <property type="term" value="P:regulation of cell shape"/>
    <property type="evidence" value="ECO:0007669"/>
    <property type="project" value="UniProtKB-KW"/>
</dbReference>
<dbReference type="GO" id="GO:0009252">
    <property type="term" value="P:peptidoglycan biosynthetic process"/>
    <property type="evidence" value="ECO:0007669"/>
    <property type="project" value="UniProtKB-UniPathway"/>
</dbReference>
<dbReference type="Pfam" id="PF17092">
    <property type="entry name" value="PCB_OB"/>
    <property type="match status" value="1"/>
</dbReference>
<dbReference type="GO" id="GO:0006508">
    <property type="term" value="P:proteolysis"/>
    <property type="evidence" value="ECO:0007669"/>
    <property type="project" value="UniProtKB-KW"/>
</dbReference>
<dbReference type="Gene3D" id="1.10.3810.10">
    <property type="entry name" value="Biosynthetic peptidoglycan transglycosylase-like"/>
    <property type="match status" value="1"/>
</dbReference>
<dbReference type="EMBL" id="JACVVX010000002">
    <property type="protein sequence ID" value="MBD0415036.1"/>
    <property type="molecule type" value="Genomic_DNA"/>
</dbReference>
<dbReference type="InterPro" id="IPR036950">
    <property type="entry name" value="PBP_transglycosylase"/>
</dbReference>
<dbReference type="InterPro" id="IPR001460">
    <property type="entry name" value="PCN-bd_Tpept"/>
</dbReference>
<keyword evidence="12" id="KW-0808">Transferase</keyword>
<dbReference type="EC" id="2.4.99.28" evidence="24"/>
<feature type="domain" description="Penicillin-binding protein OB-like" evidence="30">
    <location>
        <begin position="322"/>
        <end position="440"/>
    </location>
</feature>
<dbReference type="InterPro" id="IPR001264">
    <property type="entry name" value="Glyco_trans_51"/>
</dbReference>
<dbReference type="GO" id="GO:0030288">
    <property type="term" value="C:outer membrane-bounded periplasmic space"/>
    <property type="evidence" value="ECO:0007669"/>
    <property type="project" value="TreeGrafter"/>
</dbReference>
<dbReference type="InterPro" id="IPR050396">
    <property type="entry name" value="Glycosyltr_51/Transpeptidase"/>
</dbReference>
<keyword evidence="9" id="KW-0121">Carboxypeptidase</keyword>
<evidence type="ECO:0000256" key="26">
    <source>
        <dbReference type="ARBA" id="ARBA00060592"/>
    </source>
</evidence>
<comment type="similarity">
    <text evidence="4">In the N-terminal section; belongs to the glycosyltransferase 51 family.</text>
</comment>
<comment type="similarity">
    <text evidence="3">In the C-terminal section; belongs to the transpeptidase family.</text>
</comment>
<feature type="domain" description="Penicillin-binding protein transpeptidase" evidence="28">
    <location>
        <begin position="442"/>
        <end position="732"/>
    </location>
</feature>
<keyword evidence="11" id="KW-0328">Glycosyltransferase</keyword>
<dbReference type="GO" id="GO:0046677">
    <property type="term" value="P:response to antibiotic"/>
    <property type="evidence" value="ECO:0007669"/>
    <property type="project" value="UniProtKB-KW"/>
</dbReference>
<comment type="pathway">
    <text evidence="26">Glycan biosynthesis.</text>
</comment>
<keyword evidence="22" id="KW-0961">Cell wall biogenesis/degradation</keyword>
<evidence type="ECO:0000256" key="1">
    <source>
        <dbReference type="ARBA" id="ARBA00004249"/>
    </source>
</evidence>
<dbReference type="SUPFAM" id="SSF56601">
    <property type="entry name" value="beta-lactamase/transpeptidase-like"/>
    <property type="match status" value="1"/>
</dbReference>
<dbReference type="GO" id="GO:0071555">
    <property type="term" value="P:cell wall organization"/>
    <property type="evidence" value="ECO:0007669"/>
    <property type="project" value="UniProtKB-KW"/>
</dbReference>
<keyword evidence="14" id="KW-0378">Hydrolase</keyword>
<reference evidence="31" key="1">
    <citation type="submission" date="2020-09" db="EMBL/GenBank/DDBJ databases">
        <title>Genome seq and assembly of Tianweitania sp.</title>
        <authorList>
            <person name="Chhetri G."/>
        </authorList>
    </citation>
    <scope>NUCLEOTIDE SEQUENCE</scope>
    <source>
        <strain evidence="31">Rool2</strain>
    </source>
</reference>
<name>A0A8J6PUW3_9HYPH</name>
<dbReference type="RefSeq" id="WP_188164432.1">
    <property type="nucleotide sequence ID" value="NZ_JACVVX010000002.1"/>
</dbReference>
<evidence type="ECO:0000256" key="4">
    <source>
        <dbReference type="ARBA" id="ARBA00007739"/>
    </source>
</evidence>
<evidence type="ECO:0000256" key="12">
    <source>
        <dbReference type="ARBA" id="ARBA00022679"/>
    </source>
</evidence>
<dbReference type="InterPro" id="IPR031376">
    <property type="entry name" value="PCB_OB"/>
</dbReference>
<evidence type="ECO:0000256" key="20">
    <source>
        <dbReference type="ARBA" id="ARBA00023251"/>
    </source>
</evidence>
<keyword evidence="16" id="KW-0735">Signal-anchor</keyword>
<dbReference type="Pfam" id="PF00905">
    <property type="entry name" value="Transpeptidase"/>
    <property type="match status" value="1"/>
</dbReference>
<evidence type="ECO:0000313" key="32">
    <source>
        <dbReference type="Proteomes" id="UP000643405"/>
    </source>
</evidence>
<organism evidence="31 32">
    <name type="scientific">Oryzicola mucosus</name>
    <dbReference type="NCBI Taxonomy" id="2767425"/>
    <lineage>
        <taxon>Bacteria</taxon>
        <taxon>Pseudomonadati</taxon>
        <taxon>Pseudomonadota</taxon>
        <taxon>Alphaproteobacteria</taxon>
        <taxon>Hyphomicrobiales</taxon>
        <taxon>Phyllobacteriaceae</taxon>
        <taxon>Oryzicola</taxon>
    </lineage>
</organism>
<evidence type="ECO:0000256" key="16">
    <source>
        <dbReference type="ARBA" id="ARBA00022968"/>
    </source>
</evidence>
<evidence type="ECO:0000256" key="15">
    <source>
        <dbReference type="ARBA" id="ARBA00022960"/>
    </source>
</evidence>
<evidence type="ECO:0000256" key="11">
    <source>
        <dbReference type="ARBA" id="ARBA00022676"/>
    </source>
</evidence>
<evidence type="ECO:0000256" key="13">
    <source>
        <dbReference type="ARBA" id="ARBA00022692"/>
    </source>
</evidence>
<evidence type="ECO:0000256" key="2">
    <source>
        <dbReference type="ARBA" id="ARBA00004752"/>
    </source>
</evidence>
<sequence length="818" mass="88545">MIRLIGYFFGIGIALGLLAAAGVALYVGNLSKELPDYEVLANYEPPVTTRIHASDGGLMGEFARERRLYLPIQAVPDRVKAAFLSAEDKSFYSHPGVDVPGLVRAVLTNFQNVGSGRRQVGASTITQQVAKNFLLSSDQTYERKIKEMILSFRIEQAYSKDRILELYLNEIFFGLGSYGIASAALTYFDKSVNELTLSEAAYLAALPKGPSNYHPFRQTDRALERRNWVIGQMQENGYVSREEAAKAQAEPLGVTGRGVGGYVFAGEYFTEEVRREIIARYGENSLYEGGLSVRTTLDPHLQIFARKAMQDGLLKYDTLRGYRGPVTNIDVSGDWGKALGEVKGLSDVPEWRVAVVLDSAKAGLDIGLQPKRDGSGALVKDRETGTVAAADMSFAMRNNVGGKLVRANSPADVLKPGDVIFVQPKEGAKGSYILRQVPEVSGGMVVMDPHTGRVLAMVGGFSFAQSEFNRATQAMRQPGSSFKPVVYAAALDNGYTPASVIMDGPITIRVGNTTWSPKNYDGKAAGPSTLRAGIERSRNLMTVRLANDMGMKTVAEYAERFGVYDKLGQYLPMALGSGETTVMRMVSAYSVMANGGRQIKPSLIDRIQDRYGKTVFKHDERGCEGCVATEWNGQDEPELIDNSEQVLDPMTAYQITSMMEGVVQRGTATTLLELKRPIAGKTGTTNDEKDAWFIGYTPNMVVGLYIGYDQPRSLGKGTTGGGLSAPIFKEYMTDAMKGVPPVEFQVPEGMTVISINRKTGMRAGEGDGGTIMEAFKPGTGPADSYWVIGMGEDGSSGYGADLSPQASKAINEGGGGLY</sequence>
<dbReference type="InterPro" id="IPR023346">
    <property type="entry name" value="Lysozyme-like_dom_sf"/>
</dbReference>
<dbReference type="PANTHER" id="PTHR32282">
    <property type="entry name" value="BINDING PROTEIN TRANSPEPTIDASE, PUTATIVE-RELATED"/>
    <property type="match status" value="1"/>
</dbReference>
<dbReference type="GO" id="GO:0008955">
    <property type="term" value="F:peptidoglycan glycosyltransferase activity"/>
    <property type="evidence" value="ECO:0007669"/>
    <property type="project" value="UniProtKB-EC"/>
</dbReference>
<keyword evidence="7" id="KW-1003">Cell membrane</keyword>
<keyword evidence="10" id="KW-0645">Protease</keyword>
<evidence type="ECO:0000256" key="23">
    <source>
        <dbReference type="ARBA" id="ARBA00034000"/>
    </source>
</evidence>
<gene>
    <name evidence="31" type="ORF">ICI42_10245</name>
</gene>
<comment type="subcellular location">
    <subcellularLocation>
        <location evidence="1">Cell inner membrane</location>
        <topology evidence="1">Single-pass type II membrane protein</topology>
    </subcellularLocation>
</comment>
<keyword evidence="19 27" id="KW-0472">Membrane</keyword>
<evidence type="ECO:0000256" key="21">
    <source>
        <dbReference type="ARBA" id="ARBA00023268"/>
    </source>
</evidence>
<protein>
    <recommendedName>
        <fullName evidence="6">Penicillin-binding protein 1A</fullName>
        <ecNumber evidence="24">2.4.99.28</ecNumber>
        <ecNumber evidence="5">3.4.16.4</ecNumber>
    </recommendedName>
</protein>
<evidence type="ECO:0000259" key="29">
    <source>
        <dbReference type="Pfam" id="PF00912"/>
    </source>
</evidence>
<evidence type="ECO:0000256" key="27">
    <source>
        <dbReference type="SAM" id="Phobius"/>
    </source>
</evidence>
<evidence type="ECO:0000256" key="18">
    <source>
        <dbReference type="ARBA" id="ARBA00022989"/>
    </source>
</evidence>
<dbReference type="EC" id="3.4.16.4" evidence="5"/>
<keyword evidence="15" id="KW-0133">Cell shape</keyword>
<dbReference type="PANTHER" id="PTHR32282:SF27">
    <property type="entry name" value="PENICILLIN-BINDING PROTEIN 1A"/>
    <property type="match status" value="1"/>
</dbReference>
<dbReference type="InterPro" id="IPR012338">
    <property type="entry name" value="Beta-lactam/transpept-like"/>
</dbReference>
<feature type="transmembrane region" description="Helical" evidence="27">
    <location>
        <begin position="6"/>
        <end position="27"/>
    </location>
</feature>
<evidence type="ECO:0000256" key="14">
    <source>
        <dbReference type="ARBA" id="ARBA00022801"/>
    </source>
</evidence>
<evidence type="ECO:0000256" key="5">
    <source>
        <dbReference type="ARBA" id="ARBA00012448"/>
    </source>
</evidence>
<evidence type="ECO:0000256" key="25">
    <source>
        <dbReference type="ARBA" id="ARBA00049902"/>
    </source>
</evidence>
<evidence type="ECO:0000256" key="6">
    <source>
        <dbReference type="ARBA" id="ARBA00018638"/>
    </source>
</evidence>
<evidence type="ECO:0000256" key="10">
    <source>
        <dbReference type="ARBA" id="ARBA00022670"/>
    </source>
</evidence>
<keyword evidence="13 27" id="KW-0812">Transmembrane</keyword>
<keyword evidence="21" id="KW-0511">Multifunctional enzyme</keyword>
<dbReference type="Proteomes" id="UP000643405">
    <property type="component" value="Unassembled WGS sequence"/>
</dbReference>
<evidence type="ECO:0000256" key="19">
    <source>
        <dbReference type="ARBA" id="ARBA00023136"/>
    </source>
</evidence>
<keyword evidence="32" id="KW-1185">Reference proteome</keyword>
<evidence type="ECO:0000256" key="8">
    <source>
        <dbReference type="ARBA" id="ARBA00022519"/>
    </source>
</evidence>
<keyword evidence="20" id="KW-0046">Antibiotic resistance</keyword>
<evidence type="ECO:0000313" key="31">
    <source>
        <dbReference type="EMBL" id="MBD0415036.1"/>
    </source>
</evidence>
<comment type="catalytic activity">
    <reaction evidence="23">
        <text>Preferential cleavage: (Ac)2-L-Lys-D-Ala-|-D-Ala. Also transpeptidation of peptidyl-alanyl moieties that are N-acyl substituents of D-alanine.</text>
        <dbReference type="EC" id="3.4.16.4"/>
    </reaction>
</comment>
<evidence type="ECO:0000256" key="24">
    <source>
        <dbReference type="ARBA" id="ARBA00044770"/>
    </source>
</evidence>
<dbReference type="NCBIfam" id="TIGR02074">
    <property type="entry name" value="PBP_1a_fam"/>
    <property type="match status" value="1"/>
</dbReference>
<keyword evidence="8" id="KW-0997">Cell inner membrane</keyword>